<dbReference type="STRING" id="553466.SAMN04487950_0167"/>
<keyword evidence="5" id="KW-0764">Sulfate transport</keyword>
<keyword evidence="10" id="KW-1185">Reference proteome</keyword>
<sequence>MSTITDGTSRFVGETFGRGAVVLAVVTVQAVAFATAVAVDQPTLYAVFALGSAAALVAASGGGWRGVAAATVGTLVLWGVLSTVGSLWMLVLAPVLLTLAVGLGSEGSEWTGVAAATLSTVLLVALGVPLALFFVRQDPALVAEKATNPEVHQMLVLSVYAPLLAALAALVCGVPLAYLLREGFPGQALVESLVDLPLVVPHSVAGLIVLFGFGRGAAFSDIRVLGTLVGMVIALTFVSAPFAVNAAREAFETVDSRLEFAARAHGASRFSSFVRVTLPLAARGILTGGVMAWARAVSEFGAVAVVAYTVQNYVSPLTLEETSAQHAPVYIFNTYTSQGLPESGAVATLLLLLSAGIFLLVRWAAYDDGGIL</sequence>
<dbReference type="SUPFAM" id="SSF161098">
    <property type="entry name" value="MetI-like"/>
    <property type="match status" value="1"/>
</dbReference>
<evidence type="ECO:0000256" key="4">
    <source>
        <dbReference type="ARBA" id="ARBA00022989"/>
    </source>
</evidence>
<dbReference type="Proteomes" id="UP000199607">
    <property type="component" value="Unassembled WGS sequence"/>
</dbReference>
<evidence type="ECO:0000256" key="6">
    <source>
        <dbReference type="ARBA" id="ARBA00023136"/>
    </source>
</evidence>
<protein>
    <submittedName>
        <fullName evidence="9">Molybdate/tungstate transport system permease protein</fullName>
    </submittedName>
</protein>
<evidence type="ECO:0000256" key="1">
    <source>
        <dbReference type="ARBA" id="ARBA00004141"/>
    </source>
</evidence>
<feature type="transmembrane region" description="Helical" evidence="7">
    <location>
        <begin position="345"/>
        <end position="365"/>
    </location>
</feature>
<dbReference type="CDD" id="cd06261">
    <property type="entry name" value="TM_PBP2"/>
    <property type="match status" value="1"/>
</dbReference>
<dbReference type="PANTHER" id="PTHR30406:SF8">
    <property type="entry name" value="SULFATE TRANSPORT SYSTEM PERMEASE PROTEIN CYST"/>
    <property type="match status" value="1"/>
</dbReference>
<dbReference type="PANTHER" id="PTHR30406">
    <property type="entry name" value="SULFATE TRANSPORT SYSTEM PERMEASE PROTEIN"/>
    <property type="match status" value="1"/>
</dbReference>
<dbReference type="Pfam" id="PF00528">
    <property type="entry name" value="BPD_transp_1"/>
    <property type="match status" value="1"/>
</dbReference>
<dbReference type="InterPro" id="IPR005667">
    <property type="entry name" value="Sulph_transpt2"/>
</dbReference>
<keyword evidence="3 7" id="KW-0812">Transmembrane</keyword>
<organism evidence="9 10">
    <name type="scientific">Halogranum rubrum</name>
    <dbReference type="NCBI Taxonomy" id="553466"/>
    <lineage>
        <taxon>Archaea</taxon>
        <taxon>Methanobacteriati</taxon>
        <taxon>Methanobacteriota</taxon>
        <taxon>Stenosarchaea group</taxon>
        <taxon>Halobacteria</taxon>
        <taxon>Halobacteriales</taxon>
        <taxon>Haloferacaceae</taxon>
    </lineage>
</organism>
<reference evidence="10" key="1">
    <citation type="submission" date="2016-10" db="EMBL/GenBank/DDBJ databases">
        <authorList>
            <person name="Varghese N."/>
            <person name="Submissions S."/>
        </authorList>
    </citation>
    <scope>NUCLEOTIDE SEQUENCE [LARGE SCALE GENOMIC DNA]</scope>
    <source>
        <strain evidence="10">CGMCC 1.7738</strain>
    </source>
</reference>
<feature type="transmembrane region" description="Helical" evidence="7">
    <location>
        <begin position="155"/>
        <end position="178"/>
    </location>
</feature>
<evidence type="ECO:0000256" key="3">
    <source>
        <dbReference type="ARBA" id="ARBA00022692"/>
    </source>
</evidence>
<dbReference type="RefSeq" id="WP_089864516.1">
    <property type="nucleotide sequence ID" value="NZ_FOTC01000001.1"/>
</dbReference>
<name>A0A1I4AXB9_9EURY</name>
<comment type="similarity">
    <text evidence="7">Belongs to the binding-protein-dependent transport system permease family.</text>
</comment>
<evidence type="ECO:0000313" key="10">
    <source>
        <dbReference type="Proteomes" id="UP000199607"/>
    </source>
</evidence>
<feature type="transmembrane region" description="Helical" evidence="7">
    <location>
        <begin position="224"/>
        <end position="244"/>
    </location>
</feature>
<feature type="transmembrane region" description="Helical" evidence="7">
    <location>
        <begin position="45"/>
        <end position="64"/>
    </location>
</feature>
<keyword evidence="6 7" id="KW-0472">Membrane</keyword>
<keyword evidence="2 7" id="KW-0813">Transport</keyword>
<dbReference type="GO" id="GO:0015419">
    <property type="term" value="F:ABC-type sulfate transporter activity"/>
    <property type="evidence" value="ECO:0007669"/>
    <property type="project" value="InterPro"/>
</dbReference>
<gene>
    <name evidence="9" type="ORF">SAMN04487950_0167</name>
</gene>
<evidence type="ECO:0000256" key="5">
    <source>
        <dbReference type="ARBA" id="ARBA00023032"/>
    </source>
</evidence>
<feature type="domain" description="ABC transmembrane type-1" evidence="8">
    <location>
        <begin position="155"/>
        <end position="361"/>
    </location>
</feature>
<keyword evidence="4 7" id="KW-1133">Transmembrane helix</keyword>
<evidence type="ECO:0000256" key="2">
    <source>
        <dbReference type="ARBA" id="ARBA00022448"/>
    </source>
</evidence>
<feature type="transmembrane region" description="Helical" evidence="7">
    <location>
        <begin position="76"/>
        <end position="101"/>
    </location>
</feature>
<dbReference type="GO" id="GO:0005886">
    <property type="term" value="C:plasma membrane"/>
    <property type="evidence" value="ECO:0007669"/>
    <property type="project" value="UniProtKB-SubCell"/>
</dbReference>
<feature type="transmembrane region" description="Helical" evidence="7">
    <location>
        <begin position="113"/>
        <end position="135"/>
    </location>
</feature>
<dbReference type="PROSITE" id="PS50928">
    <property type="entry name" value="ABC_TM1"/>
    <property type="match status" value="1"/>
</dbReference>
<dbReference type="EMBL" id="FOTC01000001">
    <property type="protein sequence ID" value="SFK61135.1"/>
    <property type="molecule type" value="Genomic_DNA"/>
</dbReference>
<accession>A0A1I4AXB9</accession>
<evidence type="ECO:0000313" key="9">
    <source>
        <dbReference type="EMBL" id="SFK61135.1"/>
    </source>
</evidence>
<dbReference type="InterPro" id="IPR000515">
    <property type="entry name" value="MetI-like"/>
</dbReference>
<feature type="transmembrane region" description="Helical" evidence="7">
    <location>
        <begin position="198"/>
        <end position="217"/>
    </location>
</feature>
<dbReference type="Gene3D" id="1.10.3720.10">
    <property type="entry name" value="MetI-like"/>
    <property type="match status" value="1"/>
</dbReference>
<dbReference type="AlphaFoldDB" id="A0A1I4AXB9"/>
<proteinExistence type="inferred from homology"/>
<evidence type="ECO:0000259" key="8">
    <source>
        <dbReference type="PROSITE" id="PS50928"/>
    </source>
</evidence>
<dbReference type="InterPro" id="IPR035906">
    <property type="entry name" value="MetI-like_sf"/>
</dbReference>
<comment type="subcellular location">
    <subcellularLocation>
        <location evidence="7">Cell membrane</location>
        <topology evidence="7">Multi-pass membrane protein</topology>
    </subcellularLocation>
    <subcellularLocation>
        <location evidence="1">Membrane</location>
        <topology evidence="1">Multi-pass membrane protein</topology>
    </subcellularLocation>
</comment>
<evidence type="ECO:0000256" key="7">
    <source>
        <dbReference type="RuleBase" id="RU363032"/>
    </source>
</evidence>
<feature type="transmembrane region" description="Helical" evidence="7">
    <location>
        <begin position="20"/>
        <end position="39"/>
    </location>
</feature>